<dbReference type="InterPro" id="IPR013022">
    <property type="entry name" value="Xyl_isomerase-like_TIM-brl"/>
</dbReference>
<dbReference type="EMBL" id="POUA01000039">
    <property type="protein sequence ID" value="PZG51987.1"/>
    <property type="molecule type" value="Genomic_DNA"/>
</dbReference>
<accession>A0A2W2I1B4</accession>
<dbReference type="SUPFAM" id="SSF51658">
    <property type="entry name" value="Xylose isomerase-like"/>
    <property type="match status" value="1"/>
</dbReference>
<name>A0A2W2I1B4_9ACTN</name>
<evidence type="ECO:0000313" key="4">
    <source>
        <dbReference type="Proteomes" id="UP000248544"/>
    </source>
</evidence>
<evidence type="ECO:0000256" key="1">
    <source>
        <dbReference type="ARBA" id="ARBA00023235"/>
    </source>
</evidence>
<comment type="caution">
    <text evidence="3">The sequence shown here is derived from an EMBL/GenBank/DDBJ whole genome shotgun (WGS) entry which is preliminary data.</text>
</comment>
<feature type="domain" description="Xylose isomerase-like TIM barrel" evidence="2">
    <location>
        <begin position="19"/>
        <end position="261"/>
    </location>
</feature>
<dbReference type="AlphaFoldDB" id="A0A2W2I1B4"/>
<evidence type="ECO:0000313" key="3">
    <source>
        <dbReference type="EMBL" id="PZG51987.1"/>
    </source>
</evidence>
<dbReference type="InterPro" id="IPR036237">
    <property type="entry name" value="Xyl_isomerase-like_sf"/>
</dbReference>
<keyword evidence="1 3" id="KW-0413">Isomerase</keyword>
<dbReference type="PANTHER" id="PTHR43489:SF7">
    <property type="entry name" value="3-DEHYDRO-D-GULOSIDE 4-EPIMERASE-RELATED"/>
    <property type="match status" value="1"/>
</dbReference>
<proteinExistence type="predicted"/>
<sequence>MRITCQEQLVPGRTLQEKFDFATAAGFDGIELRGKGGRHFESRLCELTRAKADGVVMPTVCVDMPHFIGDFSAELRRDAIDQLRSQLSVIAELGGLGVMTPASWGQFSLRLPPFEPPRPPAEDRAVLLDALTELGEHAAALDVLIMLEPLNRYENHMVNTLAQAVELCRATGLGSVRAVGDTYHMNIEEDDPCSALAEAAPHLAHMQVSESNRHQPGTGHLDWAAHLATLDAIGYHGDLALECRLRGEPETALPQTAAFLRMFL</sequence>
<keyword evidence="4" id="KW-1185">Reference proteome</keyword>
<evidence type="ECO:0000259" key="2">
    <source>
        <dbReference type="Pfam" id="PF01261"/>
    </source>
</evidence>
<organism evidence="3 4">
    <name type="scientific">Spongiactinospora gelatinilytica</name>
    <dbReference type="NCBI Taxonomy" id="2666298"/>
    <lineage>
        <taxon>Bacteria</taxon>
        <taxon>Bacillati</taxon>
        <taxon>Actinomycetota</taxon>
        <taxon>Actinomycetes</taxon>
        <taxon>Streptosporangiales</taxon>
        <taxon>Streptosporangiaceae</taxon>
        <taxon>Spongiactinospora</taxon>
    </lineage>
</organism>
<gene>
    <name evidence="3" type="ORF">C1I98_07950</name>
</gene>
<reference evidence="3 4" key="1">
    <citation type="submission" date="2018-01" db="EMBL/GenBank/DDBJ databases">
        <title>Draft genome sequence of Sphaerisporangium sp. 7K107.</title>
        <authorList>
            <person name="Sahin N."/>
            <person name="Saygin H."/>
            <person name="Ay H."/>
        </authorList>
    </citation>
    <scope>NUCLEOTIDE SEQUENCE [LARGE SCALE GENOMIC DNA]</scope>
    <source>
        <strain evidence="3 4">7K107</strain>
    </source>
</reference>
<dbReference type="PANTHER" id="PTHR43489">
    <property type="entry name" value="ISOMERASE"/>
    <property type="match status" value="1"/>
</dbReference>
<dbReference type="Pfam" id="PF01261">
    <property type="entry name" value="AP_endonuc_2"/>
    <property type="match status" value="1"/>
</dbReference>
<dbReference type="Proteomes" id="UP000248544">
    <property type="component" value="Unassembled WGS sequence"/>
</dbReference>
<dbReference type="Gene3D" id="3.20.20.150">
    <property type="entry name" value="Divalent-metal-dependent TIM barrel enzymes"/>
    <property type="match status" value="1"/>
</dbReference>
<dbReference type="GO" id="GO:0016853">
    <property type="term" value="F:isomerase activity"/>
    <property type="evidence" value="ECO:0007669"/>
    <property type="project" value="UniProtKB-KW"/>
</dbReference>
<dbReference type="InterPro" id="IPR050417">
    <property type="entry name" value="Sugar_Epim/Isomerase"/>
</dbReference>
<protein>
    <submittedName>
        <fullName evidence="3">Xylose isomerase</fullName>
    </submittedName>
</protein>